<gene>
    <name evidence="8" type="ORF">J2S72_000547</name>
</gene>
<evidence type="ECO:0000256" key="5">
    <source>
        <dbReference type="ARBA" id="ARBA00022989"/>
    </source>
</evidence>
<dbReference type="InterPro" id="IPR004254">
    <property type="entry name" value="AdipoR/HlyIII-related"/>
</dbReference>
<feature type="transmembrane region" description="Helical" evidence="7">
    <location>
        <begin position="165"/>
        <end position="186"/>
    </location>
</feature>
<evidence type="ECO:0000313" key="8">
    <source>
        <dbReference type="EMBL" id="MDQ0274539.1"/>
    </source>
</evidence>
<dbReference type="Proteomes" id="UP001236559">
    <property type="component" value="Unassembled WGS sequence"/>
</dbReference>
<evidence type="ECO:0000313" key="9">
    <source>
        <dbReference type="Proteomes" id="UP001236559"/>
    </source>
</evidence>
<dbReference type="EMBL" id="JAUSTN010000002">
    <property type="protein sequence ID" value="MDQ0274539.1"/>
    <property type="molecule type" value="Genomic_DNA"/>
</dbReference>
<keyword evidence="3" id="KW-1003">Cell membrane</keyword>
<comment type="subcellular location">
    <subcellularLocation>
        <location evidence="1">Cell membrane</location>
        <topology evidence="1">Multi-pass membrane protein</topology>
    </subcellularLocation>
</comment>
<feature type="transmembrane region" description="Helical" evidence="7">
    <location>
        <begin position="141"/>
        <end position="159"/>
    </location>
</feature>
<evidence type="ECO:0000256" key="6">
    <source>
        <dbReference type="ARBA" id="ARBA00023136"/>
    </source>
</evidence>
<feature type="transmembrane region" description="Helical" evidence="7">
    <location>
        <begin position="109"/>
        <end position="129"/>
    </location>
</feature>
<feature type="transmembrane region" description="Helical" evidence="7">
    <location>
        <begin position="198"/>
        <end position="218"/>
    </location>
</feature>
<dbReference type="PANTHER" id="PTHR20855">
    <property type="entry name" value="ADIPOR/PROGESTIN RECEPTOR-RELATED"/>
    <property type="match status" value="1"/>
</dbReference>
<evidence type="ECO:0000256" key="4">
    <source>
        <dbReference type="ARBA" id="ARBA00022692"/>
    </source>
</evidence>
<dbReference type="PANTHER" id="PTHR20855:SF3">
    <property type="entry name" value="LD03007P"/>
    <property type="match status" value="1"/>
</dbReference>
<protein>
    <submittedName>
        <fullName evidence="8">Hemolysin III</fullName>
    </submittedName>
</protein>
<keyword evidence="5 7" id="KW-1133">Transmembrane helix</keyword>
<dbReference type="RefSeq" id="WP_307494947.1">
    <property type="nucleotide sequence ID" value="NZ_JAUSTN010000002.1"/>
</dbReference>
<dbReference type="NCBIfam" id="TIGR01065">
    <property type="entry name" value="hlyIII"/>
    <property type="match status" value="1"/>
</dbReference>
<comment type="caution">
    <text evidence="8">The sequence shown here is derived from an EMBL/GenBank/DDBJ whole genome shotgun (WGS) entry which is preliminary data.</text>
</comment>
<evidence type="ECO:0000256" key="7">
    <source>
        <dbReference type="SAM" id="Phobius"/>
    </source>
</evidence>
<feature type="transmembrane region" description="Helical" evidence="7">
    <location>
        <begin position="82"/>
        <end position="103"/>
    </location>
</feature>
<dbReference type="Pfam" id="PF03006">
    <property type="entry name" value="HlyIII"/>
    <property type="match status" value="1"/>
</dbReference>
<feature type="transmembrane region" description="Helical" evidence="7">
    <location>
        <begin position="21"/>
        <end position="40"/>
    </location>
</feature>
<name>A0ABU0ATF1_9FIRM</name>
<proteinExistence type="inferred from homology"/>
<organism evidence="8 9">
    <name type="scientific">Peptoniphilus koenoeneniae</name>
    <dbReference type="NCBI Taxonomy" id="507751"/>
    <lineage>
        <taxon>Bacteria</taxon>
        <taxon>Bacillati</taxon>
        <taxon>Bacillota</taxon>
        <taxon>Tissierellia</taxon>
        <taxon>Tissierellales</taxon>
        <taxon>Peptoniphilaceae</taxon>
        <taxon>Peptoniphilus</taxon>
    </lineage>
</organism>
<evidence type="ECO:0000256" key="2">
    <source>
        <dbReference type="ARBA" id="ARBA00008488"/>
    </source>
</evidence>
<evidence type="ECO:0000256" key="3">
    <source>
        <dbReference type="ARBA" id="ARBA00022475"/>
    </source>
</evidence>
<comment type="similarity">
    <text evidence="2">Belongs to the UPF0073 (Hly-III) family.</text>
</comment>
<feature type="transmembrane region" description="Helical" evidence="7">
    <location>
        <begin position="52"/>
        <end position="70"/>
    </location>
</feature>
<keyword evidence="6 7" id="KW-0472">Membrane</keyword>
<sequence length="219" mass="24582">MKNGEIIKYSFAEELMNSISHWIGVVAGIVGLVFLIVLSLGKGALKMSSLSIYGGCFIAMFLSSALYHTIQNKKAKSILRVFDHSSIFLFIGGTYVPIIMLSFDGRERIILIFLVGALVLGGILFKIFTYGKFEKYKKLSLAFYLCFGWLSLFLLKHLYFNTSHILILFLVLGGLAYSLGSIFYAIKKIPFNHGIWHLFVLAGAVLQYLGLLFTYCLGW</sequence>
<keyword evidence="9" id="KW-1185">Reference proteome</keyword>
<evidence type="ECO:0000256" key="1">
    <source>
        <dbReference type="ARBA" id="ARBA00004651"/>
    </source>
</evidence>
<reference evidence="8 9" key="1">
    <citation type="submission" date="2023-07" db="EMBL/GenBank/DDBJ databases">
        <title>Genomic Encyclopedia of Type Strains, Phase IV (KMG-IV): sequencing the most valuable type-strain genomes for metagenomic binning, comparative biology and taxonomic classification.</title>
        <authorList>
            <person name="Goeker M."/>
        </authorList>
    </citation>
    <scope>NUCLEOTIDE SEQUENCE [LARGE SCALE GENOMIC DNA]</scope>
    <source>
        <strain evidence="8 9">DSM 22616</strain>
    </source>
</reference>
<accession>A0ABU0ATF1</accession>
<dbReference type="InterPro" id="IPR005744">
    <property type="entry name" value="Hy-lIII"/>
</dbReference>
<keyword evidence="4 7" id="KW-0812">Transmembrane</keyword>